<feature type="compositionally biased region" description="Low complexity" evidence="5">
    <location>
        <begin position="657"/>
        <end position="669"/>
    </location>
</feature>
<feature type="domain" description="RING-type" evidence="7">
    <location>
        <begin position="344"/>
        <end position="389"/>
    </location>
</feature>
<feature type="compositionally biased region" description="Basic and acidic residues" evidence="5">
    <location>
        <begin position="511"/>
        <end position="528"/>
    </location>
</feature>
<keyword evidence="1" id="KW-0479">Metal-binding</keyword>
<dbReference type="InterPro" id="IPR019786">
    <property type="entry name" value="Zinc_finger_PHD-type_CS"/>
</dbReference>
<dbReference type="EMBL" id="CAJNOG010000007">
    <property type="protein sequence ID" value="CAF0735315.1"/>
    <property type="molecule type" value="Genomic_DNA"/>
</dbReference>
<sequence>MITEEEISTEFSPQDNNNNITINNNNDEKDQRRLSLLNDANYGIILCFLEKFRTILDLPNYSFQRLEDHLINYQERIPPRLIDFHFILLKRLSLAKNTQRDKFDSIITRFASRFDLNDADHLTTTGYLQAEINVKIRILKNLLESHFDLNQTFTKTLADKSAREIKSIALGRDRFGVSYWLFVDTNCFVRLFREDIDIDRTWSNVAKDRDELENFIKLLITDSVVRKKFSDWAIDYEPFSSLLPTNDFEERYLPLVVDTKHEENDIETTPTENESVKKRRGRPKSSIKLVNNEKNHIEMEIKQEEDEEEVDTEPNSNDNEKATESLKKKRGRPRAQASTIITACNVCSKSDRPEVLLLCDDCDDAYHLECLRPILLSVPDGDWFCPLCEHRKLSNYLIEKLKDLLINFNLIETKRLERDSKKSLQRKLKIKEYTSDESITASESEHENLENTLHGDESMLSISQTNENSNISSSYFDDSNKNISQRGRRRRTRFDMNKMLNDEDDEDNDKDDDHDHHNDNESDKSHSDTDEDDEYIENTTHTTNFDLQLPKKMTRLLNNRYRPIARNDQRFRPKPIAPRLCHTSVDLNEKLGSPIIYVNGDGNSHQIKSVITNSNQTLKIVRRWNDVQRRNRLRTNNLKLLNETTSDCADENSVFCPDDSSPPRSNDSNSNHDIKEEEEEEDSTIIRSKITLAQPANLLPIYKSSTKNIVRKNEVTFDRLTRDIQYAVSEANTLSTTPKTIDQQNMKRTQKTNFSPYLTKIALRPLPVLLPKPAGVGYKIFKSKDPPISTSMTTTTTTTTSSDLSNIILTPSSSSSLLDGNDEQSTAPMNT</sequence>
<reference evidence="8" key="1">
    <citation type="submission" date="2021-02" db="EMBL/GenBank/DDBJ databases">
        <authorList>
            <person name="Nowell W R."/>
        </authorList>
    </citation>
    <scope>NUCLEOTIDE SEQUENCE</scope>
</reference>
<dbReference type="InterPro" id="IPR001841">
    <property type="entry name" value="Znf_RING"/>
</dbReference>
<dbReference type="GO" id="GO:0042393">
    <property type="term" value="F:histone binding"/>
    <property type="evidence" value="ECO:0007669"/>
    <property type="project" value="TreeGrafter"/>
</dbReference>
<evidence type="ECO:0000256" key="5">
    <source>
        <dbReference type="SAM" id="MobiDB-lite"/>
    </source>
</evidence>
<feature type="region of interest" description="Disordered" evidence="5">
    <location>
        <begin position="1"/>
        <end position="25"/>
    </location>
</feature>
<evidence type="ECO:0000259" key="7">
    <source>
        <dbReference type="PROSITE" id="PS50089"/>
    </source>
</evidence>
<dbReference type="GO" id="GO:0031213">
    <property type="term" value="C:RSF complex"/>
    <property type="evidence" value="ECO:0007669"/>
    <property type="project" value="InterPro"/>
</dbReference>
<feature type="region of interest" description="Disordered" evidence="5">
    <location>
        <begin position="263"/>
        <end position="333"/>
    </location>
</feature>
<feature type="region of interest" description="Disordered" evidence="5">
    <location>
        <begin position="470"/>
        <end position="532"/>
    </location>
</feature>
<keyword evidence="2 4" id="KW-0863">Zinc-finger</keyword>
<dbReference type="InterPro" id="IPR001965">
    <property type="entry name" value="Znf_PHD"/>
</dbReference>
<feature type="compositionally biased region" description="Polar residues" evidence="5">
    <location>
        <begin position="470"/>
        <end position="485"/>
    </location>
</feature>
<gene>
    <name evidence="8" type="ORF">JYZ213_LOCUS1510</name>
</gene>
<dbReference type="InterPro" id="IPR019787">
    <property type="entry name" value="Znf_PHD-finger"/>
</dbReference>
<dbReference type="PANTHER" id="PTHR14296">
    <property type="entry name" value="REMODELING AND SPACING FACTOR 1"/>
    <property type="match status" value="1"/>
</dbReference>
<feature type="domain" description="PHD-type" evidence="6">
    <location>
        <begin position="341"/>
        <end position="391"/>
    </location>
</feature>
<dbReference type="Gene3D" id="2.30.30.1150">
    <property type="match status" value="1"/>
</dbReference>
<name>A0A813NAL7_9BILA</name>
<evidence type="ECO:0000256" key="2">
    <source>
        <dbReference type="ARBA" id="ARBA00022771"/>
    </source>
</evidence>
<dbReference type="GO" id="GO:0008270">
    <property type="term" value="F:zinc ion binding"/>
    <property type="evidence" value="ECO:0007669"/>
    <property type="project" value="UniProtKB-KW"/>
</dbReference>
<feature type="region of interest" description="Disordered" evidence="5">
    <location>
        <begin position="651"/>
        <end position="683"/>
    </location>
</feature>
<dbReference type="CDD" id="cd15543">
    <property type="entry name" value="PHD_RSF1"/>
    <property type="match status" value="1"/>
</dbReference>
<dbReference type="PROSITE" id="PS50089">
    <property type="entry name" value="ZF_RING_2"/>
    <property type="match status" value="1"/>
</dbReference>
<accession>A0A813NAL7</accession>
<evidence type="ECO:0000313" key="8">
    <source>
        <dbReference type="EMBL" id="CAF0735315.1"/>
    </source>
</evidence>
<keyword evidence="3" id="KW-0862">Zinc</keyword>
<dbReference type="SUPFAM" id="SSF57903">
    <property type="entry name" value="FYVE/PHD zinc finger"/>
    <property type="match status" value="1"/>
</dbReference>
<protein>
    <recommendedName>
        <fullName evidence="10">PHD-type domain-containing protein</fullName>
    </recommendedName>
</protein>
<dbReference type="PANTHER" id="PTHR14296:SF16">
    <property type="entry name" value="REMODELING AND SPACING FACTOR 1"/>
    <property type="match status" value="1"/>
</dbReference>
<dbReference type="PROSITE" id="PS50016">
    <property type="entry name" value="ZF_PHD_2"/>
    <property type="match status" value="1"/>
</dbReference>
<dbReference type="SMART" id="SM00249">
    <property type="entry name" value="PHD"/>
    <property type="match status" value="1"/>
</dbReference>
<dbReference type="Pfam" id="PF00628">
    <property type="entry name" value="PHD"/>
    <property type="match status" value="1"/>
</dbReference>
<dbReference type="AlphaFoldDB" id="A0A813NAL7"/>
<feature type="compositionally biased region" description="Low complexity" evidence="5">
    <location>
        <begin position="16"/>
        <end position="25"/>
    </location>
</feature>
<comment type="caution">
    <text evidence="8">The sequence shown here is derived from an EMBL/GenBank/DDBJ whole genome shotgun (WGS) entry which is preliminary data.</text>
</comment>
<evidence type="ECO:0000256" key="1">
    <source>
        <dbReference type="ARBA" id="ARBA00022723"/>
    </source>
</evidence>
<dbReference type="PROSITE" id="PS01359">
    <property type="entry name" value="ZF_PHD_1"/>
    <property type="match status" value="1"/>
</dbReference>
<evidence type="ECO:0008006" key="10">
    <source>
        <dbReference type="Google" id="ProtNLM"/>
    </source>
</evidence>
<feature type="compositionally biased region" description="Acidic residues" evidence="5">
    <location>
        <begin position="303"/>
        <end position="312"/>
    </location>
</feature>
<evidence type="ECO:0000256" key="3">
    <source>
        <dbReference type="ARBA" id="ARBA00022833"/>
    </source>
</evidence>
<evidence type="ECO:0000313" key="9">
    <source>
        <dbReference type="Proteomes" id="UP000663845"/>
    </source>
</evidence>
<dbReference type="GO" id="GO:0045892">
    <property type="term" value="P:negative regulation of DNA-templated transcription"/>
    <property type="evidence" value="ECO:0007669"/>
    <property type="project" value="TreeGrafter"/>
</dbReference>
<feature type="region of interest" description="Disordered" evidence="5">
    <location>
        <begin position="810"/>
        <end position="831"/>
    </location>
</feature>
<dbReference type="InterPro" id="IPR011011">
    <property type="entry name" value="Znf_FYVE_PHD"/>
</dbReference>
<evidence type="ECO:0000259" key="6">
    <source>
        <dbReference type="PROSITE" id="PS50016"/>
    </source>
</evidence>
<evidence type="ECO:0000256" key="4">
    <source>
        <dbReference type="PROSITE-ProRule" id="PRU00175"/>
    </source>
</evidence>
<organism evidence="8 9">
    <name type="scientific">Adineta steineri</name>
    <dbReference type="NCBI Taxonomy" id="433720"/>
    <lineage>
        <taxon>Eukaryota</taxon>
        <taxon>Metazoa</taxon>
        <taxon>Spiralia</taxon>
        <taxon>Gnathifera</taxon>
        <taxon>Rotifera</taxon>
        <taxon>Eurotatoria</taxon>
        <taxon>Bdelloidea</taxon>
        <taxon>Adinetida</taxon>
        <taxon>Adinetidae</taxon>
        <taxon>Adineta</taxon>
    </lineage>
</organism>
<dbReference type="Proteomes" id="UP000663845">
    <property type="component" value="Unassembled WGS sequence"/>
</dbReference>
<feature type="compositionally biased region" description="Basic and acidic residues" evidence="5">
    <location>
        <begin position="291"/>
        <end position="302"/>
    </location>
</feature>
<dbReference type="InterPro" id="IPR028938">
    <property type="entry name" value="Rsf1-like"/>
</dbReference>
<proteinExistence type="predicted"/>